<evidence type="ECO:0008006" key="3">
    <source>
        <dbReference type="Google" id="ProtNLM"/>
    </source>
</evidence>
<organism evidence="1 2">
    <name type="scientific">Stutzerimonas tarimensis</name>
    <dbReference type="NCBI Taxonomy" id="1507735"/>
    <lineage>
        <taxon>Bacteria</taxon>
        <taxon>Pseudomonadati</taxon>
        <taxon>Pseudomonadota</taxon>
        <taxon>Gammaproteobacteria</taxon>
        <taxon>Pseudomonadales</taxon>
        <taxon>Pseudomonadaceae</taxon>
        <taxon>Stutzerimonas</taxon>
    </lineage>
</organism>
<dbReference type="RefSeq" id="WP_386366590.1">
    <property type="nucleotide sequence ID" value="NZ_JBHRXZ010000024.1"/>
</dbReference>
<proteinExistence type="predicted"/>
<dbReference type="Proteomes" id="UP001595630">
    <property type="component" value="Unassembled WGS sequence"/>
</dbReference>
<dbReference type="EMBL" id="JBHRXZ010000024">
    <property type="protein sequence ID" value="MFC3609232.1"/>
    <property type="molecule type" value="Genomic_DNA"/>
</dbReference>
<keyword evidence="2" id="KW-1185">Reference proteome</keyword>
<name>A0ABV7TAD4_9GAMM</name>
<gene>
    <name evidence="1" type="ORF">ACFOMF_15740</name>
</gene>
<accession>A0ABV7TAD4</accession>
<reference evidence="2" key="1">
    <citation type="journal article" date="2019" name="Int. J. Syst. Evol. Microbiol.">
        <title>The Global Catalogue of Microorganisms (GCM) 10K type strain sequencing project: providing services to taxonomists for standard genome sequencing and annotation.</title>
        <authorList>
            <consortium name="The Broad Institute Genomics Platform"/>
            <consortium name="The Broad Institute Genome Sequencing Center for Infectious Disease"/>
            <person name="Wu L."/>
            <person name="Ma J."/>
        </authorList>
    </citation>
    <scope>NUCLEOTIDE SEQUENCE [LARGE SCALE GENOMIC DNA]</scope>
    <source>
        <strain evidence="2">KCTC 42447</strain>
    </source>
</reference>
<evidence type="ECO:0000313" key="2">
    <source>
        <dbReference type="Proteomes" id="UP001595630"/>
    </source>
</evidence>
<protein>
    <recommendedName>
        <fullName evidence="3">DUF2188 domain-containing protein</fullName>
    </recommendedName>
</protein>
<sequence>MKLEVKELKSDEIPQAWRAAWMVCWVVELDGKIMAGPFATQSEAQAVANGEKREHWTPQP</sequence>
<evidence type="ECO:0000313" key="1">
    <source>
        <dbReference type="EMBL" id="MFC3609232.1"/>
    </source>
</evidence>
<comment type="caution">
    <text evidence="1">The sequence shown here is derived from an EMBL/GenBank/DDBJ whole genome shotgun (WGS) entry which is preliminary data.</text>
</comment>